<dbReference type="GO" id="GO:0051903">
    <property type="term" value="F:S-(hydroxymethyl)glutathione dehydrogenase [NAD(P)+] activity"/>
    <property type="evidence" value="ECO:0007669"/>
    <property type="project" value="UniProtKB-EC"/>
</dbReference>
<keyword evidence="10" id="KW-1185">Reference proteome</keyword>
<dbReference type="OrthoDB" id="3567264at2"/>
<comment type="cofactor">
    <cofactor evidence="1 7">
        <name>Zn(2+)</name>
        <dbReference type="ChEBI" id="CHEBI:29105"/>
    </cofactor>
</comment>
<dbReference type="Proteomes" id="UP000234462">
    <property type="component" value="Unassembled WGS sequence"/>
</dbReference>
<keyword evidence="5 9" id="KW-0560">Oxidoreductase</keyword>
<dbReference type="GO" id="GO:0046294">
    <property type="term" value="P:formaldehyde catabolic process"/>
    <property type="evidence" value="ECO:0007669"/>
    <property type="project" value="TreeGrafter"/>
</dbReference>
<dbReference type="SUPFAM" id="SSF50129">
    <property type="entry name" value="GroES-like"/>
    <property type="match status" value="1"/>
</dbReference>
<dbReference type="InterPro" id="IPR002328">
    <property type="entry name" value="ADH_Zn_CS"/>
</dbReference>
<protein>
    <submittedName>
        <fullName evidence="9">S-(Hydroxymethyl)glutathione dehydrogenase / alcohol dehydrogenase</fullName>
        <ecNumber evidence="9">1.1.1.1</ecNumber>
        <ecNumber evidence="9">1.1.1.284</ecNumber>
    </submittedName>
</protein>
<dbReference type="EC" id="1.1.1.1" evidence="9"/>
<dbReference type="EC" id="1.1.1.284" evidence="9"/>
<evidence type="ECO:0000256" key="2">
    <source>
        <dbReference type="ARBA" id="ARBA00008072"/>
    </source>
</evidence>
<dbReference type="SMART" id="SM00829">
    <property type="entry name" value="PKS_ER"/>
    <property type="match status" value="1"/>
</dbReference>
<keyword evidence="4 7" id="KW-0862">Zinc</keyword>
<proteinExistence type="inferred from homology"/>
<comment type="similarity">
    <text evidence="2 7">Belongs to the zinc-containing alcohol dehydrogenase family.</text>
</comment>
<dbReference type="PROSITE" id="PS00059">
    <property type="entry name" value="ADH_ZINC"/>
    <property type="match status" value="1"/>
</dbReference>
<dbReference type="AlphaFoldDB" id="A0A2H1L868"/>
<dbReference type="InterPro" id="IPR020843">
    <property type="entry name" value="ER"/>
</dbReference>
<evidence type="ECO:0000313" key="9">
    <source>
        <dbReference type="EMBL" id="SMY13062.1"/>
    </source>
</evidence>
<dbReference type="GO" id="GO:0004022">
    <property type="term" value="F:alcohol dehydrogenase (NAD+) activity"/>
    <property type="evidence" value="ECO:0007669"/>
    <property type="project" value="UniProtKB-EC"/>
</dbReference>
<evidence type="ECO:0000256" key="3">
    <source>
        <dbReference type="ARBA" id="ARBA00022723"/>
    </source>
</evidence>
<keyword evidence="6" id="KW-0520">NAD</keyword>
<evidence type="ECO:0000256" key="7">
    <source>
        <dbReference type="RuleBase" id="RU361277"/>
    </source>
</evidence>
<evidence type="ECO:0000313" key="10">
    <source>
        <dbReference type="Proteomes" id="UP000234462"/>
    </source>
</evidence>
<dbReference type="InterPro" id="IPR013149">
    <property type="entry name" value="ADH-like_C"/>
</dbReference>
<dbReference type="PANTHER" id="PTHR43880:SF12">
    <property type="entry name" value="ALCOHOL DEHYDROGENASE CLASS-3"/>
    <property type="match status" value="1"/>
</dbReference>
<evidence type="ECO:0000259" key="8">
    <source>
        <dbReference type="SMART" id="SM00829"/>
    </source>
</evidence>
<dbReference type="EMBL" id="FXZM01000016">
    <property type="protein sequence ID" value="SMY13062.1"/>
    <property type="molecule type" value="Genomic_DNA"/>
</dbReference>
<dbReference type="PANTHER" id="PTHR43880">
    <property type="entry name" value="ALCOHOL DEHYDROGENASE"/>
    <property type="match status" value="1"/>
</dbReference>
<dbReference type="InterPro" id="IPR011032">
    <property type="entry name" value="GroES-like_sf"/>
</dbReference>
<dbReference type="InterPro" id="IPR013154">
    <property type="entry name" value="ADH-like_N"/>
</dbReference>
<organism evidence="9 10">
    <name type="scientific">Brevibacterium jeotgali</name>
    <dbReference type="NCBI Taxonomy" id="1262550"/>
    <lineage>
        <taxon>Bacteria</taxon>
        <taxon>Bacillati</taxon>
        <taxon>Actinomycetota</taxon>
        <taxon>Actinomycetes</taxon>
        <taxon>Micrococcales</taxon>
        <taxon>Brevibacteriaceae</taxon>
        <taxon>Brevibacterium</taxon>
    </lineage>
</organism>
<dbReference type="Pfam" id="PF00107">
    <property type="entry name" value="ADH_zinc_N"/>
    <property type="match status" value="1"/>
</dbReference>
<dbReference type="InterPro" id="IPR036291">
    <property type="entry name" value="NAD(P)-bd_dom_sf"/>
</dbReference>
<evidence type="ECO:0000256" key="4">
    <source>
        <dbReference type="ARBA" id="ARBA00022833"/>
    </source>
</evidence>
<dbReference type="GO" id="GO:0008270">
    <property type="term" value="F:zinc ion binding"/>
    <property type="evidence" value="ECO:0007669"/>
    <property type="project" value="InterPro"/>
</dbReference>
<keyword evidence="3 7" id="KW-0479">Metal-binding</keyword>
<dbReference type="RefSeq" id="WP_101589972.1">
    <property type="nucleotide sequence ID" value="NZ_FXZM01000016.1"/>
</dbReference>
<reference evidence="10" key="1">
    <citation type="submission" date="2017-03" db="EMBL/GenBank/DDBJ databases">
        <authorList>
            <person name="Monnet C."/>
        </authorList>
    </citation>
    <scope>NUCLEOTIDE SEQUENCE [LARGE SCALE GENOMIC DNA]</scope>
    <source>
        <strain evidence="10">SJ5-8</strain>
    </source>
</reference>
<evidence type="ECO:0000256" key="1">
    <source>
        <dbReference type="ARBA" id="ARBA00001947"/>
    </source>
</evidence>
<dbReference type="Gene3D" id="3.90.180.10">
    <property type="entry name" value="Medium-chain alcohol dehydrogenases, catalytic domain"/>
    <property type="match status" value="1"/>
</dbReference>
<evidence type="ECO:0000256" key="6">
    <source>
        <dbReference type="ARBA" id="ARBA00023027"/>
    </source>
</evidence>
<name>A0A2H1L868_9MICO</name>
<sequence length="362" mass="37801">MTKMAVLREVGAPLEILDLDLPEVGPTDVRVRIAAAGVCHSDLSYINGTVASQLPVVLGHEASGYVSEVGSDVEGLSEGQPVVLNWAPPCRECWFCQNDEPWLCSAVEKAGTSAPYTTMDGGSTLHKALGVGAFAEEVVLPANAVVPIPDGIDMAHAALLGCAVLTGVGAAINTAGVQEGQSVLVLGLGGIGLSVVTGARLAGASQIIAADVSEAKRDFAMQMGATDFVLSSDSLHKDVRGLTDGRGVDHAFECVGRSITMKAAYKSTRRGGACTVVGVGRKDDELSLNAMEIFHFNRSLRSSVFGSSDPAKDIPSMVTKMSDGDLDLESMISHRIRLDELIAGFERMGQAEGARSVVVMDD</sequence>
<evidence type="ECO:0000256" key="5">
    <source>
        <dbReference type="ARBA" id="ARBA00023002"/>
    </source>
</evidence>
<feature type="domain" description="Enoyl reductase (ER)" evidence="8">
    <location>
        <begin position="11"/>
        <end position="360"/>
    </location>
</feature>
<accession>A0A2H1L868</accession>
<dbReference type="Pfam" id="PF08240">
    <property type="entry name" value="ADH_N"/>
    <property type="match status" value="1"/>
</dbReference>
<dbReference type="FunFam" id="3.40.50.720:FF:000003">
    <property type="entry name" value="S-(hydroxymethyl)glutathione dehydrogenase"/>
    <property type="match status" value="1"/>
</dbReference>
<dbReference type="Gene3D" id="3.40.50.720">
    <property type="entry name" value="NAD(P)-binding Rossmann-like Domain"/>
    <property type="match status" value="1"/>
</dbReference>
<gene>
    <name evidence="9" type="ORF">BJEO58_02670</name>
</gene>
<dbReference type="GO" id="GO:0005829">
    <property type="term" value="C:cytosol"/>
    <property type="evidence" value="ECO:0007669"/>
    <property type="project" value="TreeGrafter"/>
</dbReference>
<dbReference type="SUPFAM" id="SSF51735">
    <property type="entry name" value="NAD(P)-binding Rossmann-fold domains"/>
    <property type="match status" value="1"/>
</dbReference>